<dbReference type="AlphaFoldDB" id="J9G9I2"/>
<proteinExistence type="predicted"/>
<protein>
    <submittedName>
        <fullName evidence="1">Uncharacterized protein</fullName>
    </submittedName>
</protein>
<comment type="caution">
    <text evidence="1">The sequence shown here is derived from an EMBL/GenBank/DDBJ whole genome shotgun (WGS) entry which is preliminary data.</text>
</comment>
<feature type="non-terminal residue" evidence="1">
    <location>
        <position position="34"/>
    </location>
</feature>
<accession>J9G9I2</accession>
<gene>
    <name evidence="1" type="ORF">EVA_08374</name>
</gene>
<dbReference type="EMBL" id="AMCI01002131">
    <property type="protein sequence ID" value="EJX03519.1"/>
    <property type="molecule type" value="Genomic_DNA"/>
</dbReference>
<organism evidence="1">
    <name type="scientific">gut metagenome</name>
    <dbReference type="NCBI Taxonomy" id="749906"/>
    <lineage>
        <taxon>unclassified sequences</taxon>
        <taxon>metagenomes</taxon>
        <taxon>organismal metagenomes</taxon>
    </lineage>
</organism>
<name>J9G9I2_9ZZZZ</name>
<evidence type="ECO:0000313" key="1">
    <source>
        <dbReference type="EMBL" id="EJX03519.1"/>
    </source>
</evidence>
<reference evidence="1" key="1">
    <citation type="journal article" date="2012" name="PLoS ONE">
        <title>Gene sets for utilization of primary and secondary nutrition supplies in the distal gut of endangered iberian lynx.</title>
        <authorList>
            <person name="Alcaide M."/>
            <person name="Messina E."/>
            <person name="Richter M."/>
            <person name="Bargiela R."/>
            <person name="Peplies J."/>
            <person name="Huws S.A."/>
            <person name="Newbold C.J."/>
            <person name="Golyshin P.N."/>
            <person name="Simon M.A."/>
            <person name="Lopez G."/>
            <person name="Yakimov M.M."/>
            <person name="Ferrer M."/>
        </authorList>
    </citation>
    <scope>NUCLEOTIDE SEQUENCE</scope>
</reference>
<sequence>MKCENCGKNEVTFVYQSNVNGKITEKHLCQECAE</sequence>